<comment type="caution">
    <text evidence="2">The sequence shown here is derived from an EMBL/GenBank/DDBJ whole genome shotgun (WGS) entry which is preliminary data.</text>
</comment>
<feature type="compositionally biased region" description="Basic and acidic residues" evidence="1">
    <location>
        <begin position="380"/>
        <end position="389"/>
    </location>
</feature>
<evidence type="ECO:0000313" key="2">
    <source>
        <dbReference type="EMBL" id="KAF5739394.1"/>
    </source>
</evidence>
<evidence type="ECO:0008006" key="4">
    <source>
        <dbReference type="Google" id="ProtNLM"/>
    </source>
</evidence>
<feature type="compositionally biased region" description="Polar residues" evidence="1">
    <location>
        <begin position="325"/>
        <end position="334"/>
    </location>
</feature>
<dbReference type="InParanoid" id="A0A7J7CZ80"/>
<feature type="region of interest" description="Disordered" evidence="1">
    <location>
        <begin position="1"/>
        <end position="45"/>
    </location>
</feature>
<evidence type="ECO:0000313" key="3">
    <source>
        <dbReference type="Proteomes" id="UP000593562"/>
    </source>
</evidence>
<keyword evidence="3" id="KW-1185">Reference proteome</keyword>
<dbReference type="PANTHER" id="PTHR36005:SF1">
    <property type="entry name" value="DNA LIGASE-LIKE PROTEIN"/>
    <property type="match status" value="1"/>
</dbReference>
<name>A0A7J7CZ80_TRIWF</name>
<dbReference type="Proteomes" id="UP000593562">
    <property type="component" value="Unassembled WGS sequence"/>
</dbReference>
<sequence length="749" mass="83718">MESGDDFLPFAPSQEPSSPVPQRKLKRLKKASRVSSDPLLDQSENAASIEAAEFGSLEILNTEENDGRRVEESNSGSGSPLEGFDEESELNYGFSGLDLQEDDRVPEKDADFRSMEKEFDENGEGQRESIEMGEENGDLGTEDSEKKRRHFDEVEEKREKNKKKRAKNSHDDEKLKSGAPSKRKAEKERRDYLNQLRAESQRLLRETSDVGFKPAPLVTKPISSVLEKIRKRKLEISRRSVMLETDFVHDDDTENIEGGNAGYEKADIKEMVGHPDEMENSLNASCADVSKNPVNQSSNENIPSQMALDEEANNTFRPPIDDTQDLTIDSQTSDSQDELPNVSPSSPVEEVLAPSVLVMNLKLDSAPPDDVSSDEDDNDKENIDPRAHGSADMTSSPRGDPVKAFVDDEAEEEDDSDNDLQFQDDEEDENEEDAEGLADMIATECEENTIDNERRNLLHQKWLEQQDAAGTKSLLQRLKCGLEQKEMTLPCEEEDASEDEEGFSDEPEEQFVSKSVVRMNLRKAKEMIPQMFTDKDDVYLSSDDEDAEKSLVKQCLSEKAERKASFLSPADDENSRKVFSLIKKVNVPDIRKKAKVSSFLTMPLVGGNKNITSKSSFLGRVSNHSLSSSHKHGSSSVRSFIFERDDSNSRSTMSMLEDSSDMVQRENHSAKIASGKSGYSHVKSSTQNTEIATENKSGTSLYEILTRSSTRSSSCIQESKVGQTASVFSAFKLKKELIKQETKVSIRNV</sequence>
<feature type="compositionally biased region" description="Acidic residues" evidence="1">
    <location>
        <begin position="131"/>
        <end position="142"/>
    </location>
</feature>
<feature type="compositionally biased region" description="Basic and acidic residues" evidence="1">
    <location>
        <begin position="183"/>
        <end position="192"/>
    </location>
</feature>
<evidence type="ECO:0000256" key="1">
    <source>
        <dbReference type="SAM" id="MobiDB-lite"/>
    </source>
</evidence>
<feature type="compositionally biased region" description="Acidic residues" evidence="1">
    <location>
        <begin position="407"/>
        <end position="436"/>
    </location>
</feature>
<feature type="region of interest" description="Disordered" evidence="1">
    <location>
        <begin position="671"/>
        <end position="693"/>
    </location>
</feature>
<organism evidence="2 3">
    <name type="scientific">Tripterygium wilfordii</name>
    <name type="common">Thunder God vine</name>
    <dbReference type="NCBI Taxonomy" id="458696"/>
    <lineage>
        <taxon>Eukaryota</taxon>
        <taxon>Viridiplantae</taxon>
        <taxon>Streptophyta</taxon>
        <taxon>Embryophyta</taxon>
        <taxon>Tracheophyta</taxon>
        <taxon>Spermatophyta</taxon>
        <taxon>Magnoliopsida</taxon>
        <taxon>eudicotyledons</taxon>
        <taxon>Gunneridae</taxon>
        <taxon>Pentapetalae</taxon>
        <taxon>rosids</taxon>
        <taxon>fabids</taxon>
        <taxon>Celastrales</taxon>
        <taxon>Celastraceae</taxon>
        <taxon>Tripterygium</taxon>
    </lineage>
</organism>
<feature type="region of interest" description="Disordered" evidence="1">
    <location>
        <begin position="489"/>
        <end position="509"/>
    </location>
</feature>
<dbReference type="EMBL" id="JAAARO010000012">
    <property type="protein sequence ID" value="KAF5739394.1"/>
    <property type="molecule type" value="Genomic_DNA"/>
</dbReference>
<feature type="compositionally biased region" description="Polar residues" evidence="1">
    <location>
        <begin position="682"/>
        <end position="693"/>
    </location>
</feature>
<gene>
    <name evidence="2" type="ORF">HS088_TW12G00599</name>
</gene>
<protein>
    <recommendedName>
        <fullName evidence="4">DNA ligase 1-like</fullName>
    </recommendedName>
</protein>
<reference evidence="2 3" key="1">
    <citation type="journal article" date="2020" name="Nat. Commun.">
        <title>Genome of Tripterygium wilfordii and identification of cytochrome P450 involved in triptolide biosynthesis.</title>
        <authorList>
            <person name="Tu L."/>
            <person name="Su P."/>
            <person name="Zhang Z."/>
            <person name="Gao L."/>
            <person name="Wang J."/>
            <person name="Hu T."/>
            <person name="Zhou J."/>
            <person name="Zhang Y."/>
            <person name="Zhao Y."/>
            <person name="Liu Y."/>
            <person name="Song Y."/>
            <person name="Tong Y."/>
            <person name="Lu Y."/>
            <person name="Yang J."/>
            <person name="Xu C."/>
            <person name="Jia M."/>
            <person name="Peters R.J."/>
            <person name="Huang L."/>
            <person name="Gao W."/>
        </authorList>
    </citation>
    <scope>NUCLEOTIDE SEQUENCE [LARGE SCALE GENOMIC DNA]</scope>
    <source>
        <strain evidence="3">cv. XIE 37</strain>
        <tissue evidence="2">Leaf</tissue>
    </source>
</reference>
<feature type="region of interest" description="Disordered" evidence="1">
    <location>
        <begin position="273"/>
        <end position="439"/>
    </location>
</feature>
<dbReference type="PANTHER" id="PTHR36005">
    <property type="entry name" value="DNA LIGASE-LIKE PROTEIN"/>
    <property type="match status" value="1"/>
</dbReference>
<feature type="compositionally biased region" description="Basic residues" evidence="1">
    <location>
        <begin position="23"/>
        <end position="32"/>
    </location>
</feature>
<dbReference type="AlphaFoldDB" id="A0A7J7CZ80"/>
<feature type="region of interest" description="Disordered" evidence="1">
    <location>
        <begin position="58"/>
        <end position="193"/>
    </location>
</feature>
<feature type="compositionally biased region" description="Acidic residues" evidence="1">
    <location>
        <begin position="491"/>
        <end position="509"/>
    </location>
</feature>
<feature type="compositionally biased region" description="Polar residues" evidence="1">
    <location>
        <begin position="292"/>
        <end position="304"/>
    </location>
</feature>
<feature type="compositionally biased region" description="Basic and acidic residues" evidence="1">
    <location>
        <begin position="102"/>
        <end position="117"/>
    </location>
</feature>
<dbReference type="OrthoDB" id="1919305at2759"/>
<feature type="compositionally biased region" description="Basic and acidic residues" evidence="1">
    <location>
        <begin position="143"/>
        <end position="159"/>
    </location>
</feature>
<accession>A0A7J7CZ80</accession>
<proteinExistence type="predicted"/>
<dbReference type="FunCoup" id="A0A7J7CZ80">
    <property type="interactions" value="858"/>
</dbReference>